<evidence type="ECO:0000256" key="5">
    <source>
        <dbReference type="ARBA" id="ARBA00023125"/>
    </source>
</evidence>
<dbReference type="PANTHER" id="PTHR31313">
    <property type="entry name" value="TY1 ENHANCER ACTIVATOR"/>
    <property type="match status" value="1"/>
</dbReference>
<keyword evidence="3" id="KW-0862">Zinc</keyword>
<dbReference type="SMART" id="SM00906">
    <property type="entry name" value="Fungal_trans"/>
    <property type="match status" value="1"/>
</dbReference>
<protein>
    <recommendedName>
        <fullName evidence="9">Zn(2)-C6 fungal-type domain-containing protein</fullName>
    </recommendedName>
</protein>
<dbReference type="STRING" id="342668.A0A1B8G7I5"/>
<evidence type="ECO:0000313" key="11">
    <source>
        <dbReference type="Proteomes" id="UP000091956"/>
    </source>
</evidence>
<proteinExistence type="predicted"/>
<dbReference type="Gene3D" id="4.10.240.10">
    <property type="entry name" value="Zn(2)-C6 fungal-type DNA-binding domain"/>
    <property type="match status" value="1"/>
</dbReference>
<comment type="subcellular location">
    <subcellularLocation>
        <location evidence="1">Nucleus</location>
    </subcellularLocation>
</comment>
<dbReference type="EMBL" id="KV460280">
    <property type="protein sequence ID" value="OBT91784.2"/>
    <property type="molecule type" value="Genomic_DNA"/>
</dbReference>
<evidence type="ECO:0000256" key="6">
    <source>
        <dbReference type="ARBA" id="ARBA00023163"/>
    </source>
</evidence>
<feature type="region of interest" description="Disordered" evidence="8">
    <location>
        <begin position="510"/>
        <end position="539"/>
    </location>
</feature>
<dbReference type="InterPro" id="IPR007219">
    <property type="entry name" value="XnlR_reg_dom"/>
</dbReference>
<evidence type="ECO:0000256" key="1">
    <source>
        <dbReference type="ARBA" id="ARBA00004123"/>
    </source>
</evidence>
<dbReference type="GO" id="GO:0006351">
    <property type="term" value="P:DNA-templated transcription"/>
    <property type="evidence" value="ECO:0007669"/>
    <property type="project" value="InterPro"/>
</dbReference>
<dbReference type="InterPro" id="IPR036864">
    <property type="entry name" value="Zn2-C6_fun-type_DNA-bd_sf"/>
</dbReference>
<evidence type="ECO:0000256" key="2">
    <source>
        <dbReference type="ARBA" id="ARBA00022723"/>
    </source>
</evidence>
<evidence type="ECO:0000259" key="9">
    <source>
        <dbReference type="PROSITE" id="PS50048"/>
    </source>
</evidence>
<accession>A0A1B8G7I5</accession>
<dbReference type="RefSeq" id="XP_059319255.1">
    <property type="nucleotide sequence ID" value="XM_059464055.1"/>
</dbReference>
<feature type="region of interest" description="Disordered" evidence="8">
    <location>
        <begin position="750"/>
        <end position="781"/>
    </location>
</feature>
<dbReference type="Proteomes" id="UP000091956">
    <property type="component" value="Unassembled WGS sequence"/>
</dbReference>
<dbReference type="InterPro" id="IPR001138">
    <property type="entry name" value="Zn2Cys6_DnaBD"/>
</dbReference>
<dbReference type="PROSITE" id="PS00463">
    <property type="entry name" value="ZN2_CY6_FUNGAL_1"/>
    <property type="match status" value="1"/>
</dbReference>
<dbReference type="AlphaFoldDB" id="A0A1B8G7I5"/>
<evidence type="ECO:0000256" key="7">
    <source>
        <dbReference type="ARBA" id="ARBA00023242"/>
    </source>
</evidence>
<dbReference type="InterPro" id="IPR051615">
    <property type="entry name" value="Transcr_Regulatory_Elem"/>
</dbReference>
<keyword evidence="5" id="KW-0238">DNA-binding</keyword>
<evidence type="ECO:0000256" key="4">
    <source>
        <dbReference type="ARBA" id="ARBA00023015"/>
    </source>
</evidence>
<feature type="compositionally biased region" description="Basic and acidic residues" evidence="8">
    <location>
        <begin position="758"/>
        <end position="769"/>
    </location>
</feature>
<feature type="domain" description="Zn(2)-C6 fungal-type" evidence="9">
    <location>
        <begin position="14"/>
        <end position="44"/>
    </location>
</feature>
<dbReference type="PANTHER" id="PTHR31313:SF77">
    <property type="entry name" value="ZN(II)2CYS6 TRANSCRIPTION FACTOR (EUROFUNG)"/>
    <property type="match status" value="1"/>
</dbReference>
<keyword evidence="7" id="KW-0539">Nucleus</keyword>
<keyword evidence="2" id="KW-0479">Metal-binding</keyword>
<feature type="compositionally biased region" description="Polar residues" evidence="8">
    <location>
        <begin position="221"/>
        <end position="237"/>
    </location>
</feature>
<dbReference type="Pfam" id="PF04082">
    <property type="entry name" value="Fungal_trans"/>
    <property type="match status" value="1"/>
</dbReference>
<dbReference type="GO" id="GO:0000981">
    <property type="term" value="F:DNA-binding transcription factor activity, RNA polymerase II-specific"/>
    <property type="evidence" value="ECO:0007669"/>
    <property type="project" value="InterPro"/>
</dbReference>
<dbReference type="GO" id="GO:0008270">
    <property type="term" value="F:zinc ion binding"/>
    <property type="evidence" value="ECO:0007669"/>
    <property type="project" value="InterPro"/>
</dbReference>
<sequence>MQKESAPKKHISSACSFCRHRKVKCDGKTPTCSNCTLYNHACEYSRNDKRKLSHKRTIQSLNNRVVFLENLLRSHGIEVPPDTSVEAGNLSAPPVSHEYERNQDDGGVNYAALPNFNEHTFMAELNPELTNAIQFEKSVEGLFGMNEMGDFHADYTDVTNIFQSPQNSGHPFYRFNQAGNRTHGHEQQLATGEYDDILDEPDTVADQGAPILMPQSMLQSTNDLEHGNTTTGGQIDGSQAILLSPSNNSSADHDEQSDDDEVVDQLSARIGTFQITEDGQLRYYGATSNLHILQNGLSSLPRAVHRSIRLEGEEALTRAELNQGIDPDLEKHLEDLYFRWEDPAIHVVDEEMYFLAKSAYYSGEDGNPFYSETLKNTICAIGSQMSSDDRLPDSGAEFFNARAKLLLQIEMDSPSVATIQALVIMSAIEAASTRDSRGWLYSGMAMRLSADLGLHRDPSKVVQDGSLSERELDVRRTTFWGVFVHDSMWSLYVGRPSSINIQDISISRPSQEHDRLRSKKWSPLRDSDEGKPGTDQEHEGWFDPIEACADANVSLCFMMRQLSQTIYSDKTFSDDGIRELAASMRVEFATWQNALPEELRVDMSDENRFYLPHILQLHMQFYTISILLHRPFFSRTLKEPKFSDDQLSNHPRNICIDAAQSIVKLLRIYRKQHTLRRPNVHIVHLVFTASLICIYNAYSSKGATVTKCLNDLQFCCQALGEMGEAWGNSTRALEVIICIKRDWFSKTRNLPQTKRRSPAGDDRGLGDDRRKRRLTHGQEEL</sequence>
<dbReference type="SUPFAM" id="SSF57701">
    <property type="entry name" value="Zn2/Cys6 DNA-binding domain"/>
    <property type="match status" value="1"/>
</dbReference>
<dbReference type="CDD" id="cd00067">
    <property type="entry name" value="GAL4"/>
    <property type="match status" value="1"/>
</dbReference>
<evidence type="ECO:0000313" key="10">
    <source>
        <dbReference type="EMBL" id="OBT91784.2"/>
    </source>
</evidence>
<dbReference type="SMART" id="SM00066">
    <property type="entry name" value="GAL4"/>
    <property type="match status" value="1"/>
</dbReference>
<keyword evidence="4" id="KW-0805">Transcription regulation</keyword>
<keyword evidence="6" id="KW-0804">Transcription</keyword>
<reference evidence="11" key="2">
    <citation type="journal article" date="2018" name="Nat. Commun.">
        <title>Extreme sensitivity to ultraviolet light in the fungal pathogen causing white-nose syndrome of bats.</title>
        <authorList>
            <person name="Palmer J.M."/>
            <person name="Drees K.P."/>
            <person name="Foster J.T."/>
            <person name="Lindner D.L."/>
        </authorList>
    </citation>
    <scope>NUCLEOTIDE SEQUENCE [LARGE SCALE GENOMIC DNA]</scope>
    <source>
        <strain evidence="11">UAMH 10579</strain>
    </source>
</reference>
<dbReference type="Pfam" id="PF00172">
    <property type="entry name" value="Zn_clus"/>
    <property type="match status" value="1"/>
</dbReference>
<keyword evidence="11" id="KW-1185">Reference proteome</keyword>
<dbReference type="PROSITE" id="PS50048">
    <property type="entry name" value="ZN2_CY6_FUNGAL_2"/>
    <property type="match status" value="1"/>
</dbReference>
<organism evidence="10 11">
    <name type="scientific">Pseudogymnoascus verrucosus</name>
    <dbReference type="NCBI Taxonomy" id="342668"/>
    <lineage>
        <taxon>Eukaryota</taxon>
        <taxon>Fungi</taxon>
        <taxon>Dikarya</taxon>
        <taxon>Ascomycota</taxon>
        <taxon>Pezizomycotina</taxon>
        <taxon>Leotiomycetes</taxon>
        <taxon>Thelebolales</taxon>
        <taxon>Thelebolaceae</taxon>
        <taxon>Pseudogymnoascus</taxon>
    </lineage>
</organism>
<dbReference type="GO" id="GO:0005634">
    <property type="term" value="C:nucleus"/>
    <property type="evidence" value="ECO:0007669"/>
    <property type="project" value="UniProtKB-SubCell"/>
</dbReference>
<dbReference type="GeneID" id="28842726"/>
<feature type="compositionally biased region" description="Basic and acidic residues" evidence="8">
    <location>
        <begin position="523"/>
        <end position="539"/>
    </location>
</feature>
<dbReference type="GO" id="GO:0003677">
    <property type="term" value="F:DNA binding"/>
    <property type="evidence" value="ECO:0007669"/>
    <property type="project" value="UniProtKB-KW"/>
</dbReference>
<gene>
    <name evidence="10" type="ORF">VE01_09340</name>
</gene>
<name>A0A1B8G7I5_9PEZI</name>
<dbReference type="CDD" id="cd12148">
    <property type="entry name" value="fungal_TF_MHR"/>
    <property type="match status" value="1"/>
</dbReference>
<feature type="region of interest" description="Disordered" evidence="8">
    <location>
        <begin position="221"/>
        <end position="261"/>
    </location>
</feature>
<evidence type="ECO:0000256" key="3">
    <source>
        <dbReference type="ARBA" id="ARBA00022833"/>
    </source>
</evidence>
<reference evidence="10 11" key="1">
    <citation type="submission" date="2016-03" db="EMBL/GenBank/DDBJ databases">
        <title>Comparative genomics of Pseudogymnoascus destructans, the fungus causing white-nose syndrome of bats.</title>
        <authorList>
            <person name="Palmer J.M."/>
            <person name="Drees K.P."/>
            <person name="Foster J.T."/>
            <person name="Lindner D.L."/>
        </authorList>
    </citation>
    <scope>NUCLEOTIDE SEQUENCE [LARGE SCALE GENOMIC DNA]</scope>
    <source>
        <strain evidence="10 11">UAMH 10579</strain>
    </source>
</reference>
<evidence type="ECO:0000256" key="8">
    <source>
        <dbReference type="SAM" id="MobiDB-lite"/>
    </source>
</evidence>